<gene>
    <name evidence="1" type="ORF">HZH66_000867</name>
</gene>
<organism evidence="1 2">
    <name type="scientific">Vespula vulgaris</name>
    <name type="common">Yellow jacket</name>
    <name type="synonym">Wasp</name>
    <dbReference type="NCBI Taxonomy" id="7454"/>
    <lineage>
        <taxon>Eukaryota</taxon>
        <taxon>Metazoa</taxon>
        <taxon>Ecdysozoa</taxon>
        <taxon>Arthropoda</taxon>
        <taxon>Hexapoda</taxon>
        <taxon>Insecta</taxon>
        <taxon>Pterygota</taxon>
        <taxon>Neoptera</taxon>
        <taxon>Endopterygota</taxon>
        <taxon>Hymenoptera</taxon>
        <taxon>Apocrita</taxon>
        <taxon>Aculeata</taxon>
        <taxon>Vespoidea</taxon>
        <taxon>Vespidae</taxon>
        <taxon>Vespinae</taxon>
        <taxon>Vespula</taxon>
    </lineage>
</organism>
<protein>
    <submittedName>
        <fullName evidence="1">Uncharacterized protein</fullName>
    </submittedName>
</protein>
<dbReference type="Proteomes" id="UP000614350">
    <property type="component" value="Unassembled WGS sequence"/>
</dbReference>
<dbReference type="AlphaFoldDB" id="A0A834KU12"/>
<proteinExistence type="predicted"/>
<evidence type="ECO:0000313" key="1">
    <source>
        <dbReference type="EMBL" id="KAF7411971.1"/>
    </source>
</evidence>
<reference evidence="1" key="1">
    <citation type="journal article" date="2020" name="G3 (Bethesda)">
        <title>High-Quality Assemblies for Three Invasive Social Wasps from the &lt;i&gt;Vespula&lt;/i&gt; Genus.</title>
        <authorList>
            <person name="Harrop T.W.R."/>
            <person name="Guhlin J."/>
            <person name="McLaughlin G.M."/>
            <person name="Permina E."/>
            <person name="Stockwell P."/>
            <person name="Gilligan J."/>
            <person name="Le Lec M.F."/>
            <person name="Gruber M.A.M."/>
            <person name="Quinn O."/>
            <person name="Lovegrove M."/>
            <person name="Duncan E.J."/>
            <person name="Remnant E.J."/>
            <person name="Van Eeckhoven J."/>
            <person name="Graham B."/>
            <person name="Knapp R.A."/>
            <person name="Langford K.W."/>
            <person name="Kronenberg Z."/>
            <person name="Press M.O."/>
            <person name="Eacker S.M."/>
            <person name="Wilson-Rankin E.E."/>
            <person name="Purcell J."/>
            <person name="Lester P.J."/>
            <person name="Dearden P.K."/>
        </authorList>
    </citation>
    <scope>NUCLEOTIDE SEQUENCE</scope>
    <source>
        <strain evidence="1">Marl-1</strain>
    </source>
</reference>
<accession>A0A834KU12</accession>
<dbReference type="EMBL" id="JACSEA010000001">
    <property type="protein sequence ID" value="KAF7411971.1"/>
    <property type="molecule type" value="Genomic_DNA"/>
</dbReference>
<name>A0A834KU12_VESVU</name>
<comment type="caution">
    <text evidence="1">The sequence shown here is derived from an EMBL/GenBank/DDBJ whole genome shotgun (WGS) entry which is preliminary data.</text>
</comment>
<evidence type="ECO:0000313" key="2">
    <source>
        <dbReference type="Proteomes" id="UP000614350"/>
    </source>
</evidence>
<sequence>MILLYYGNCVVPAHGQWCLLMAIDAQRCAVTINQSCFGYANSVQPGKQVQGDRAGTISYNFTNFRGFTSQDQEIIANVVEKGLLEKRYNGLDDK</sequence>
<keyword evidence="2" id="KW-1185">Reference proteome</keyword>